<dbReference type="PANTHER" id="PTHR12346:SF0">
    <property type="entry name" value="SIN3A, ISOFORM G"/>
    <property type="match status" value="1"/>
</dbReference>
<evidence type="ECO:0000313" key="7">
    <source>
        <dbReference type="Proteomes" id="UP000734854"/>
    </source>
</evidence>
<dbReference type="AlphaFoldDB" id="A0A8J5L186"/>
<dbReference type="EMBL" id="JACMSC010000010">
    <property type="protein sequence ID" value="KAG6503754.1"/>
    <property type="molecule type" value="Genomic_DNA"/>
</dbReference>
<protein>
    <recommendedName>
        <fullName evidence="5">Histone deacetylase interacting domain-containing protein</fullName>
    </recommendedName>
</protein>
<dbReference type="GO" id="GO:0000122">
    <property type="term" value="P:negative regulation of transcription by RNA polymerase II"/>
    <property type="evidence" value="ECO:0007669"/>
    <property type="project" value="TreeGrafter"/>
</dbReference>
<dbReference type="PROSITE" id="PS51477">
    <property type="entry name" value="PAH"/>
    <property type="match status" value="1"/>
</dbReference>
<proteinExistence type="predicted"/>
<dbReference type="InterPro" id="IPR013194">
    <property type="entry name" value="HDAC_interact_dom"/>
</dbReference>
<comment type="caution">
    <text evidence="6">The sequence shown here is derived from an EMBL/GenBank/DDBJ whole genome shotgun (WGS) entry which is preliminary data.</text>
</comment>
<evidence type="ECO:0000313" key="6">
    <source>
        <dbReference type="EMBL" id="KAG6503754.1"/>
    </source>
</evidence>
<accession>A0A8J5L186</accession>
<dbReference type="InterPro" id="IPR003822">
    <property type="entry name" value="PAH"/>
</dbReference>
<dbReference type="Pfam" id="PF02671">
    <property type="entry name" value="PAH"/>
    <property type="match status" value="1"/>
</dbReference>
<dbReference type="Proteomes" id="UP000734854">
    <property type="component" value="Unassembled WGS sequence"/>
</dbReference>
<evidence type="ECO:0000256" key="4">
    <source>
        <dbReference type="PROSITE-ProRule" id="PRU00810"/>
    </source>
</evidence>
<keyword evidence="3 4" id="KW-0539">Nucleus</keyword>
<name>A0A8J5L186_ZINOF</name>
<dbReference type="PANTHER" id="PTHR12346">
    <property type="entry name" value="SIN3B-RELATED"/>
    <property type="match status" value="1"/>
</dbReference>
<evidence type="ECO:0000256" key="1">
    <source>
        <dbReference type="ARBA" id="ARBA00004123"/>
    </source>
</evidence>
<evidence type="ECO:0000259" key="5">
    <source>
        <dbReference type="SMART" id="SM00761"/>
    </source>
</evidence>
<organism evidence="6 7">
    <name type="scientific">Zingiber officinale</name>
    <name type="common">Ginger</name>
    <name type="synonym">Amomum zingiber</name>
    <dbReference type="NCBI Taxonomy" id="94328"/>
    <lineage>
        <taxon>Eukaryota</taxon>
        <taxon>Viridiplantae</taxon>
        <taxon>Streptophyta</taxon>
        <taxon>Embryophyta</taxon>
        <taxon>Tracheophyta</taxon>
        <taxon>Spermatophyta</taxon>
        <taxon>Magnoliopsida</taxon>
        <taxon>Liliopsida</taxon>
        <taxon>Zingiberales</taxon>
        <taxon>Zingiberaceae</taxon>
        <taxon>Zingiber</taxon>
    </lineage>
</organism>
<dbReference type="Gene3D" id="1.20.1160.11">
    <property type="entry name" value="Paired amphipathic helix"/>
    <property type="match status" value="1"/>
</dbReference>
<feature type="domain" description="Histone deacetylase interacting" evidence="5">
    <location>
        <begin position="249"/>
        <end position="341"/>
    </location>
</feature>
<reference evidence="6 7" key="1">
    <citation type="submission" date="2020-08" db="EMBL/GenBank/DDBJ databases">
        <title>Plant Genome Project.</title>
        <authorList>
            <person name="Zhang R.-G."/>
        </authorList>
    </citation>
    <scope>NUCLEOTIDE SEQUENCE [LARGE SCALE GENOMIC DNA]</scope>
    <source>
        <tissue evidence="6">Rhizome</tissue>
    </source>
</reference>
<sequence length="421" mass="48475">MDPLPIPNFRWRSGKKRSDFLARKEPQLSALDLELCRGMMRSMDKRLKGESLRNDTTTRLEGENSRLGETQGIMADMDAIGSKRKRSEEESPVKQQTELNCIWDAELKSDFADLVWYTMILQRNLNVDKYKEFLQIMNGVRQRRISRVVAVKKVKELLREHPRLLLGFSDFLTKGLDETDLSITMKGPDYEDCSSFFLKIKVIMLFQGHDDLVEQFISFIPSWFEKVAAKDWPLSEYAGLYGIRDIESPCYYCLLHSIPRSSQAASLEASVINHRLICVAPGNASETFELRRKSIYEECLLRCEDDRYELDMLLRKLASTAKKVDSLLEKFPTDKIGPGTAFVVESHFTAEDLRCIQQLYSDFGSEVICLLRTNGSIILPIIRNRLQQKLEEGSRKRVGLEKVWAKVVGEYHLKSQVDGSY</sequence>
<evidence type="ECO:0000256" key="3">
    <source>
        <dbReference type="ARBA" id="ARBA00023242"/>
    </source>
</evidence>
<gene>
    <name evidence="6" type="ORF">ZIOFF_036078</name>
</gene>
<dbReference type="InterPro" id="IPR036600">
    <property type="entry name" value="PAH_sf"/>
</dbReference>
<dbReference type="GO" id="GO:0000785">
    <property type="term" value="C:chromatin"/>
    <property type="evidence" value="ECO:0007669"/>
    <property type="project" value="TreeGrafter"/>
</dbReference>
<dbReference type="InterPro" id="IPR039774">
    <property type="entry name" value="Sin3-like"/>
</dbReference>
<dbReference type="SMART" id="SM00761">
    <property type="entry name" value="HDAC_interact"/>
    <property type="match status" value="1"/>
</dbReference>
<dbReference type="GO" id="GO:0000118">
    <property type="term" value="C:histone deacetylase complex"/>
    <property type="evidence" value="ECO:0007669"/>
    <property type="project" value="TreeGrafter"/>
</dbReference>
<comment type="subcellular location">
    <subcellularLocation>
        <location evidence="1 4">Nucleus</location>
    </subcellularLocation>
</comment>
<dbReference type="GO" id="GO:0003714">
    <property type="term" value="F:transcription corepressor activity"/>
    <property type="evidence" value="ECO:0007669"/>
    <property type="project" value="InterPro"/>
</dbReference>
<dbReference type="Pfam" id="PF08295">
    <property type="entry name" value="Sin3_corepress"/>
    <property type="match status" value="1"/>
</dbReference>
<keyword evidence="2" id="KW-0678">Repressor</keyword>
<evidence type="ECO:0000256" key="2">
    <source>
        <dbReference type="ARBA" id="ARBA00022491"/>
    </source>
</evidence>
<dbReference type="SUPFAM" id="SSF47762">
    <property type="entry name" value="PAH2 domain"/>
    <property type="match status" value="1"/>
</dbReference>
<keyword evidence="7" id="KW-1185">Reference proteome</keyword>